<dbReference type="OrthoDB" id="4940706at2759"/>
<dbReference type="Proteomes" id="UP000800200">
    <property type="component" value="Unassembled WGS sequence"/>
</dbReference>
<dbReference type="EMBL" id="ML994731">
    <property type="protein sequence ID" value="KAF2175465.1"/>
    <property type="molecule type" value="Genomic_DNA"/>
</dbReference>
<keyword evidence="3" id="KW-1185">Reference proteome</keyword>
<evidence type="ECO:0000259" key="1">
    <source>
        <dbReference type="Pfam" id="PF20220"/>
    </source>
</evidence>
<name>A0A6A6D8P4_9PEZI</name>
<reference evidence="2" key="1">
    <citation type="journal article" date="2020" name="Stud. Mycol.">
        <title>101 Dothideomycetes genomes: a test case for predicting lifestyles and emergence of pathogens.</title>
        <authorList>
            <person name="Haridas S."/>
            <person name="Albert R."/>
            <person name="Binder M."/>
            <person name="Bloem J."/>
            <person name="Labutti K."/>
            <person name="Salamov A."/>
            <person name="Andreopoulos B."/>
            <person name="Baker S."/>
            <person name="Barry K."/>
            <person name="Bills G."/>
            <person name="Bluhm B."/>
            <person name="Cannon C."/>
            <person name="Castanera R."/>
            <person name="Culley D."/>
            <person name="Daum C."/>
            <person name="Ezra D."/>
            <person name="Gonzalez J."/>
            <person name="Henrissat B."/>
            <person name="Kuo A."/>
            <person name="Liang C."/>
            <person name="Lipzen A."/>
            <person name="Lutzoni F."/>
            <person name="Magnuson J."/>
            <person name="Mondo S."/>
            <person name="Nolan M."/>
            <person name="Ohm R."/>
            <person name="Pangilinan J."/>
            <person name="Park H.-J."/>
            <person name="Ramirez L."/>
            <person name="Alfaro M."/>
            <person name="Sun H."/>
            <person name="Tritt A."/>
            <person name="Yoshinaga Y."/>
            <person name="Zwiers L.-H."/>
            <person name="Turgeon B."/>
            <person name="Goodwin S."/>
            <person name="Spatafora J."/>
            <person name="Crous P."/>
            <person name="Grigoriev I."/>
        </authorList>
    </citation>
    <scope>NUCLEOTIDE SEQUENCE</scope>
    <source>
        <strain evidence="2">CBS 207.26</strain>
    </source>
</reference>
<accession>A0A6A6D8P4</accession>
<evidence type="ECO:0000313" key="2">
    <source>
        <dbReference type="EMBL" id="KAF2175465.1"/>
    </source>
</evidence>
<dbReference type="AlphaFoldDB" id="A0A6A6D8P4"/>
<dbReference type="Pfam" id="PF20220">
    <property type="entry name" value="ABC_toxin_N"/>
    <property type="match status" value="1"/>
</dbReference>
<proteinExistence type="predicted"/>
<evidence type="ECO:0000313" key="3">
    <source>
        <dbReference type="Proteomes" id="UP000800200"/>
    </source>
</evidence>
<feature type="domain" description="ABC toxin N-terminal" evidence="1">
    <location>
        <begin position="150"/>
        <end position="196"/>
    </location>
</feature>
<gene>
    <name evidence="2" type="ORF">K469DRAFT_683883</name>
</gene>
<dbReference type="InterPro" id="IPR046839">
    <property type="entry name" value="ABC_toxin_N"/>
</dbReference>
<organism evidence="2 3">
    <name type="scientific">Zopfia rhizophila CBS 207.26</name>
    <dbReference type="NCBI Taxonomy" id="1314779"/>
    <lineage>
        <taxon>Eukaryota</taxon>
        <taxon>Fungi</taxon>
        <taxon>Dikarya</taxon>
        <taxon>Ascomycota</taxon>
        <taxon>Pezizomycotina</taxon>
        <taxon>Dothideomycetes</taxon>
        <taxon>Dothideomycetes incertae sedis</taxon>
        <taxon>Zopfiaceae</taxon>
        <taxon>Zopfia</taxon>
    </lineage>
</organism>
<protein>
    <recommendedName>
        <fullName evidence="1">ABC toxin N-terminal domain-containing protein</fullName>
    </recommendedName>
</protein>
<sequence length="264" mass="30319">MSATTPGSKAEETAAEVNKATLWKVDDISKPIAPKHFDLQEPGEFKNEKISVDIDKLFNWGKPAVSFASLQTIDNDIKTAIWTKYTLSDWGNAIKPTYDILRQNQSNALVAYWSFNRYSCNRESSTQTACSSSAGTRRSRERLWDGRIDQQIDRDRWQWMQRYRLWEASRKVHLFPENWIQSSLQDDKSPQFKVLESEVLQQDISEKSVLNTMKNYPFAVDEVANLTTIAVYVEDLPGSSGKDNYLGNIKTAHFFERPASSPYK</sequence>